<dbReference type="InterPro" id="IPR038261">
    <property type="entry name" value="GPP34-like_sf"/>
</dbReference>
<protein>
    <recommendedName>
        <fullName evidence="8">GPP34 family phosphoprotein</fullName>
    </recommendedName>
</protein>
<evidence type="ECO:0000256" key="2">
    <source>
        <dbReference type="ARBA" id="ARBA00023034"/>
    </source>
</evidence>
<dbReference type="GO" id="GO:0012505">
    <property type="term" value="C:endomembrane system"/>
    <property type="evidence" value="ECO:0007669"/>
    <property type="project" value="UniProtKB-ARBA"/>
</dbReference>
<keyword evidence="7" id="KW-1185">Reference proteome</keyword>
<reference evidence="7" key="1">
    <citation type="journal article" date="2017" name="Med. Chem. Commun.">
        <title>Nonomuraea sp. ATCC 55076 harbours the largest actinomycete chromosome to date and the kistamicin biosynthetic gene cluster.</title>
        <authorList>
            <person name="Nazari B."/>
            <person name="Forneris C.C."/>
            <person name="Gibson M.I."/>
            <person name="Moon K."/>
            <person name="Schramma K.R."/>
            <person name="Seyedsayamdost M.R."/>
        </authorList>
    </citation>
    <scope>NUCLEOTIDE SEQUENCE [LARGE SCALE GENOMIC DNA]</scope>
    <source>
        <strain evidence="7">ATCC 55076</strain>
    </source>
</reference>
<gene>
    <name evidence="6" type="ORF">BKM31_45065</name>
</gene>
<dbReference type="GO" id="GO:0007030">
    <property type="term" value="P:Golgi organization"/>
    <property type="evidence" value="ECO:0007669"/>
    <property type="project" value="TreeGrafter"/>
</dbReference>
<dbReference type="OrthoDB" id="4962633at2"/>
<dbReference type="PANTHER" id="PTHR12704:SF2">
    <property type="entry name" value="GOLGI PHOSPHOPROTEIN 3 HOMOLOG SAURON"/>
    <property type="match status" value="1"/>
</dbReference>
<proteinExistence type="predicted"/>
<name>A0A1V0ABV2_9ACTN</name>
<dbReference type="GO" id="GO:0070273">
    <property type="term" value="F:phosphatidylinositol-4-phosphate binding"/>
    <property type="evidence" value="ECO:0007669"/>
    <property type="project" value="InterPro"/>
</dbReference>
<dbReference type="Gene3D" id="1.10.3630.10">
    <property type="entry name" value="yeast vps74-n-term truncation variant domain like"/>
    <property type="match status" value="1"/>
</dbReference>
<keyword evidence="4" id="KW-0472">Membrane</keyword>
<feature type="region of interest" description="Disordered" evidence="5">
    <location>
        <begin position="209"/>
        <end position="232"/>
    </location>
</feature>
<feature type="compositionally biased region" description="Gly residues" evidence="5">
    <location>
        <begin position="214"/>
        <end position="232"/>
    </location>
</feature>
<sequence>MTVTIAEELLLLAYSDDKGKPLISVTRLDPAIAGAVLAELAVRGRIELAGRVRKRLTVTDPAPLGDPELDAALALIAAKSAGRSPVWWVRKLQSHKLRDRLLSRLAAAGVLSERRGRVLGLFPVTRWPEAHPGVEADVRERVSAVLAGARPDERTAALIAITRAAGLSRTAFGGASRRRVKEIAKGAWAADAVAQTIAAIESAVLLTGTSTSSGSGGGGGDGGDGGGDGGGD</sequence>
<dbReference type="InterPro" id="IPR008628">
    <property type="entry name" value="GPP34-like"/>
</dbReference>
<keyword evidence="2" id="KW-0333">Golgi apparatus</keyword>
<dbReference type="GO" id="GO:0043001">
    <property type="term" value="P:Golgi to plasma membrane protein transport"/>
    <property type="evidence" value="ECO:0007669"/>
    <property type="project" value="TreeGrafter"/>
</dbReference>
<dbReference type="RefSeq" id="WP_080044001.1">
    <property type="nucleotide sequence ID" value="NZ_CP017717.1"/>
</dbReference>
<evidence type="ECO:0000256" key="5">
    <source>
        <dbReference type="SAM" id="MobiDB-lite"/>
    </source>
</evidence>
<evidence type="ECO:0000313" key="7">
    <source>
        <dbReference type="Proteomes" id="UP000190797"/>
    </source>
</evidence>
<dbReference type="GO" id="GO:0005829">
    <property type="term" value="C:cytosol"/>
    <property type="evidence" value="ECO:0007669"/>
    <property type="project" value="TreeGrafter"/>
</dbReference>
<comment type="subcellular location">
    <subcellularLocation>
        <location evidence="1">Golgi apparatus membrane</location>
        <topology evidence="1">Peripheral membrane protein</topology>
        <orientation evidence="1">Cytoplasmic side</orientation>
    </subcellularLocation>
</comment>
<evidence type="ECO:0000256" key="4">
    <source>
        <dbReference type="ARBA" id="ARBA00023136"/>
    </source>
</evidence>
<dbReference type="Proteomes" id="UP000190797">
    <property type="component" value="Chromosome"/>
</dbReference>
<evidence type="ECO:0008006" key="8">
    <source>
        <dbReference type="Google" id="ProtNLM"/>
    </source>
</evidence>
<evidence type="ECO:0000256" key="3">
    <source>
        <dbReference type="ARBA" id="ARBA00023121"/>
    </source>
</evidence>
<dbReference type="EMBL" id="CP017717">
    <property type="protein sequence ID" value="AQZ67691.1"/>
    <property type="molecule type" value="Genomic_DNA"/>
</dbReference>
<dbReference type="AlphaFoldDB" id="A0A1V0ABV2"/>
<dbReference type="STRING" id="1909395.BKM31_45065"/>
<dbReference type="KEGG" id="noa:BKM31_45065"/>
<dbReference type="GO" id="GO:0048194">
    <property type="term" value="P:Golgi vesicle budding"/>
    <property type="evidence" value="ECO:0007669"/>
    <property type="project" value="TreeGrafter"/>
</dbReference>
<keyword evidence="3" id="KW-0446">Lipid-binding</keyword>
<evidence type="ECO:0000313" key="6">
    <source>
        <dbReference type="EMBL" id="AQZ67691.1"/>
    </source>
</evidence>
<dbReference type="Pfam" id="PF05719">
    <property type="entry name" value="GPP34"/>
    <property type="match status" value="1"/>
</dbReference>
<accession>A0A1V0ABV2</accession>
<dbReference type="GO" id="GO:0006890">
    <property type="term" value="P:retrograde vesicle-mediated transport, Golgi to endoplasmic reticulum"/>
    <property type="evidence" value="ECO:0007669"/>
    <property type="project" value="TreeGrafter"/>
</dbReference>
<evidence type="ECO:0000256" key="1">
    <source>
        <dbReference type="ARBA" id="ARBA00004255"/>
    </source>
</evidence>
<dbReference type="PANTHER" id="PTHR12704">
    <property type="entry name" value="TRANS-GOLGI PROTEIN GMX33"/>
    <property type="match status" value="1"/>
</dbReference>
<organism evidence="6 7">
    <name type="scientific">[Actinomadura] parvosata subsp. kistnae</name>
    <dbReference type="NCBI Taxonomy" id="1909395"/>
    <lineage>
        <taxon>Bacteria</taxon>
        <taxon>Bacillati</taxon>
        <taxon>Actinomycetota</taxon>
        <taxon>Actinomycetes</taxon>
        <taxon>Streptosporangiales</taxon>
        <taxon>Streptosporangiaceae</taxon>
        <taxon>Nonomuraea</taxon>
    </lineage>
</organism>